<dbReference type="AlphaFoldDB" id="A0A8J4DP58"/>
<dbReference type="Gene3D" id="3.40.50.2000">
    <property type="entry name" value="Glycogen Phosphorylase B"/>
    <property type="match status" value="1"/>
</dbReference>
<dbReference type="Gene3D" id="3.40.50.11010">
    <property type="match status" value="1"/>
</dbReference>
<evidence type="ECO:0008006" key="3">
    <source>
        <dbReference type="Google" id="ProtNLM"/>
    </source>
</evidence>
<reference evidence="1" key="1">
    <citation type="submission" date="2021-01" db="EMBL/GenBank/DDBJ databases">
        <title>Whole genome shotgun sequence of Virgisporangium aliadipatigenens NBRC 105644.</title>
        <authorList>
            <person name="Komaki H."/>
            <person name="Tamura T."/>
        </authorList>
    </citation>
    <scope>NUCLEOTIDE SEQUENCE</scope>
    <source>
        <strain evidence="1">NBRC 105644</strain>
    </source>
</reference>
<sequence length="401" mass="42814">MTRWNVARRDLIVYFANSTWYGPAGTDRHITRALSAHAPVLYVEPPVSMLTALRNPAYARSLAQAPPVEVLDERMARAVTTVAPGMTKRGLHHLTAPMVRRAVRGIVDGLIGPGREPVAALVSCRAKPLWGALPARRRLFYATDDLPAGAALLGEPRERLLRDEARTLRGADVVAVVSPGLRERYAAGGHDAVVVPNGCLPAAYDGVDTAALPDDVDLPGPIAGFVGYLNHRIDVSLLSAVARTGVSLLIVGPVVPGYDISGLVSRPNVRWVGAKDFDELPSYLRLIDVGLTPYADTEFNRASFPLKTLEYLAAGRRVVATPLPANDWLGTDLIAVASGPAEFAARVEREVAAPRDSAPRRAFAQEHTWERRAAVLAGLLGINRPAGTGPGSRSAPRAADG</sequence>
<dbReference type="SUPFAM" id="SSF53756">
    <property type="entry name" value="UDP-Glycosyltransferase/glycogen phosphorylase"/>
    <property type="match status" value="1"/>
</dbReference>
<keyword evidence="2" id="KW-1185">Reference proteome</keyword>
<evidence type="ECO:0000313" key="1">
    <source>
        <dbReference type="EMBL" id="GIJ44561.1"/>
    </source>
</evidence>
<proteinExistence type="predicted"/>
<dbReference type="RefSeq" id="WP_203898131.1">
    <property type="nucleotide sequence ID" value="NZ_BOPF01000004.1"/>
</dbReference>
<protein>
    <recommendedName>
        <fullName evidence="3">Teichuronic acid biosynthesis glycosyltransferase TuaH</fullName>
    </recommendedName>
</protein>
<gene>
    <name evidence="1" type="ORF">Val02_14470</name>
</gene>
<evidence type="ECO:0000313" key="2">
    <source>
        <dbReference type="Proteomes" id="UP000619260"/>
    </source>
</evidence>
<organism evidence="1 2">
    <name type="scientific">Virgisporangium aliadipatigenens</name>
    <dbReference type="NCBI Taxonomy" id="741659"/>
    <lineage>
        <taxon>Bacteria</taxon>
        <taxon>Bacillati</taxon>
        <taxon>Actinomycetota</taxon>
        <taxon>Actinomycetes</taxon>
        <taxon>Micromonosporales</taxon>
        <taxon>Micromonosporaceae</taxon>
        <taxon>Virgisporangium</taxon>
    </lineage>
</organism>
<dbReference type="Pfam" id="PF13692">
    <property type="entry name" value="Glyco_trans_1_4"/>
    <property type="match status" value="1"/>
</dbReference>
<dbReference type="EMBL" id="BOPF01000004">
    <property type="protein sequence ID" value="GIJ44561.1"/>
    <property type="molecule type" value="Genomic_DNA"/>
</dbReference>
<comment type="caution">
    <text evidence="1">The sequence shown here is derived from an EMBL/GenBank/DDBJ whole genome shotgun (WGS) entry which is preliminary data.</text>
</comment>
<accession>A0A8J4DP58</accession>
<name>A0A8J4DP58_9ACTN</name>
<dbReference type="Proteomes" id="UP000619260">
    <property type="component" value="Unassembled WGS sequence"/>
</dbReference>